<comment type="caution">
    <text evidence="2">The sequence shown here is derived from an EMBL/GenBank/DDBJ whole genome shotgun (WGS) entry which is preliminary data.</text>
</comment>
<evidence type="ECO:0000256" key="1">
    <source>
        <dbReference type="SAM" id="MobiDB-lite"/>
    </source>
</evidence>
<dbReference type="AlphaFoldDB" id="A0A5J9VFD5"/>
<dbReference type="EMBL" id="RWGY01000009">
    <property type="protein sequence ID" value="TVU34763.1"/>
    <property type="molecule type" value="Genomic_DNA"/>
</dbReference>
<accession>A0A5J9VFD5</accession>
<keyword evidence="3" id="KW-1185">Reference proteome</keyword>
<protein>
    <submittedName>
        <fullName evidence="2">Uncharacterized protein</fullName>
    </submittedName>
</protein>
<gene>
    <name evidence="2" type="ORF">EJB05_16614</name>
</gene>
<name>A0A5J9VFD5_9POAL</name>
<feature type="region of interest" description="Disordered" evidence="1">
    <location>
        <begin position="1"/>
        <end position="21"/>
    </location>
</feature>
<reference evidence="2 3" key="1">
    <citation type="journal article" date="2019" name="Sci. Rep.">
        <title>A high-quality genome of Eragrostis curvula grass provides insights into Poaceae evolution and supports new strategies to enhance forage quality.</title>
        <authorList>
            <person name="Carballo J."/>
            <person name="Santos B.A.C.M."/>
            <person name="Zappacosta D."/>
            <person name="Garbus I."/>
            <person name="Selva J.P."/>
            <person name="Gallo C.A."/>
            <person name="Diaz A."/>
            <person name="Albertini E."/>
            <person name="Caccamo M."/>
            <person name="Echenique V."/>
        </authorList>
    </citation>
    <scope>NUCLEOTIDE SEQUENCE [LARGE SCALE GENOMIC DNA]</scope>
    <source>
        <strain evidence="3">cv. Victoria</strain>
        <tissue evidence="2">Leaf</tissue>
    </source>
</reference>
<dbReference type="Gramene" id="TVU34763">
    <property type="protein sequence ID" value="TVU34763"/>
    <property type="gene ID" value="EJB05_16614"/>
</dbReference>
<dbReference type="Proteomes" id="UP000324897">
    <property type="component" value="Unassembled WGS sequence"/>
</dbReference>
<evidence type="ECO:0000313" key="2">
    <source>
        <dbReference type="EMBL" id="TVU34763.1"/>
    </source>
</evidence>
<organism evidence="2 3">
    <name type="scientific">Eragrostis curvula</name>
    <name type="common">weeping love grass</name>
    <dbReference type="NCBI Taxonomy" id="38414"/>
    <lineage>
        <taxon>Eukaryota</taxon>
        <taxon>Viridiplantae</taxon>
        <taxon>Streptophyta</taxon>
        <taxon>Embryophyta</taxon>
        <taxon>Tracheophyta</taxon>
        <taxon>Spermatophyta</taxon>
        <taxon>Magnoliopsida</taxon>
        <taxon>Liliopsida</taxon>
        <taxon>Poales</taxon>
        <taxon>Poaceae</taxon>
        <taxon>PACMAD clade</taxon>
        <taxon>Chloridoideae</taxon>
        <taxon>Eragrostideae</taxon>
        <taxon>Eragrostidinae</taxon>
        <taxon>Eragrostis</taxon>
    </lineage>
</organism>
<evidence type="ECO:0000313" key="3">
    <source>
        <dbReference type="Proteomes" id="UP000324897"/>
    </source>
</evidence>
<sequence length="86" mass="9473">MTWPSPSASKHGGSGTDAIQGPCIVEGGMAGLEEEDDPEAARLRHPNILSLILGPRHALQLMHRRNSILLIHNHFIQIYGQKLMLQ</sequence>
<proteinExistence type="predicted"/>